<dbReference type="PANTHER" id="PTHR39430">
    <property type="entry name" value="MEMBRANE-ASSOCIATED PROTEASE-RELATED"/>
    <property type="match status" value="1"/>
</dbReference>
<evidence type="ECO:0000313" key="3">
    <source>
        <dbReference type="EMBL" id="ADV82744.1"/>
    </source>
</evidence>
<feature type="transmembrane region" description="Helical" evidence="1">
    <location>
        <begin position="54"/>
        <end position="71"/>
    </location>
</feature>
<keyword evidence="1" id="KW-1133">Transmembrane helix</keyword>
<organism evidence="3 4">
    <name type="scientific">Terriglobus saanensis (strain ATCC BAA-1853 / DSM 23119 / SP1PR4)</name>
    <dbReference type="NCBI Taxonomy" id="401053"/>
    <lineage>
        <taxon>Bacteria</taxon>
        <taxon>Pseudomonadati</taxon>
        <taxon>Acidobacteriota</taxon>
        <taxon>Terriglobia</taxon>
        <taxon>Terriglobales</taxon>
        <taxon>Acidobacteriaceae</taxon>
        <taxon>Terriglobus</taxon>
    </lineage>
</organism>
<feature type="transmembrane region" description="Helical" evidence="1">
    <location>
        <begin position="125"/>
        <end position="144"/>
    </location>
</feature>
<evidence type="ECO:0000256" key="1">
    <source>
        <dbReference type="SAM" id="Phobius"/>
    </source>
</evidence>
<dbReference type="GO" id="GO:0004175">
    <property type="term" value="F:endopeptidase activity"/>
    <property type="evidence" value="ECO:0007669"/>
    <property type="project" value="UniProtKB-ARBA"/>
</dbReference>
<accession>E8V6K5</accession>
<dbReference type="HOGENOM" id="CLU_051806_4_1_0"/>
<feature type="transmembrane region" description="Helical" evidence="1">
    <location>
        <begin position="216"/>
        <end position="234"/>
    </location>
</feature>
<dbReference type="STRING" id="401053.AciPR4_1940"/>
<dbReference type="RefSeq" id="WP_013568477.1">
    <property type="nucleotide sequence ID" value="NC_014963.1"/>
</dbReference>
<dbReference type="InterPro" id="IPR003675">
    <property type="entry name" value="Rce1/LyrA-like_dom"/>
</dbReference>
<feature type="domain" description="CAAX prenyl protease 2/Lysostaphin resistance protein A-like" evidence="2">
    <location>
        <begin position="127"/>
        <end position="220"/>
    </location>
</feature>
<dbReference type="AlphaFoldDB" id="E8V6K5"/>
<dbReference type="eggNOG" id="COG1266">
    <property type="taxonomic scope" value="Bacteria"/>
</dbReference>
<protein>
    <submittedName>
        <fullName evidence="3">Abortive infection protein</fullName>
    </submittedName>
</protein>
<feature type="transmembrane region" description="Helical" evidence="1">
    <location>
        <begin position="156"/>
        <end position="178"/>
    </location>
</feature>
<dbReference type="PANTHER" id="PTHR39430:SF1">
    <property type="entry name" value="PROTEASE"/>
    <property type="match status" value="1"/>
</dbReference>
<evidence type="ECO:0000259" key="2">
    <source>
        <dbReference type="Pfam" id="PF02517"/>
    </source>
</evidence>
<proteinExistence type="predicted"/>
<sequence length="338" mass="36136">MTDSASRTGKPDTRFSSALQFVLGAAWMLVAFNVAPGVAQRFPVSYAPLVQEAVVLLLLLVGFGMLASRFRGGTPASQTMGLVRRKTAKQEWALGLALGWGMVAMLVLPMMLADRLHPVFDWSPAAWNSLVMSVLVLAVAALAEEIGFRGYPFQRLIEAIGEAWATVAMALIFGLVHLQNPHATLASTLGTVLAGILFAVAYLRTRALWLSWGLHLGWNASMAVLFGLPVSGVTEFSSVVQTGPDLPIWLTGGIYGPEGSLLASVVILIGMAVLVRTTRDYAWEYNYQPIVGAGYAMDVAPPAEHSKMEAAAAARPAPLVQILSSTPQGFTKTDDIPK</sequence>
<dbReference type="OrthoDB" id="324900at2"/>
<keyword evidence="1" id="KW-0472">Membrane</keyword>
<gene>
    <name evidence="3" type="ordered locus">AciPR4_1940</name>
</gene>
<evidence type="ECO:0000313" key="4">
    <source>
        <dbReference type="Proteomes" id="UP000006844"/>
    </source>
</evidence>
<dbReference type="EMBL" id="CP002467">
    <property type="protein sequence ID" value="ADV82744.1"/>
    <property type="molecule type" value="Genomic_DNA"/>
</dbReference>
<keyword evidence="4" id="KW-1185">Reference proteome</keyword>
<dbReference type="Proteomes" id="UP000006844">
    <property type="component" value="Chromosome"/>
</dbReference>
<feature type="transmembrane region" description="Helical" evidence="1">
    <location>
        <begin position="21"/>
        <end position="42"/>
    </location>
</feature>
<feature type="transmembrane region" description="Helical" evidence="1">
    <location>
        <begin position="184"/>
        <end position="204"/>
    </location>
</feature>
<dbReference type="GO" id="GO:0080120">
    <property type="term" value="P:CAAX-box protein maturation"/>
    <property type="evidence" value="ECO:0007669"/>
    <property type="project" value="UniProtKB-ARBA"/>
</dbReference>
<reference evidence="3 4" key="1">
    <citation type="journal article" date="2012" name="Stand. Genomic Sci.">
        <title>Complete genome sequence of Terriglobus saanensis type strain SP1PR4(T), an Acidobacteria from tundra soil.</title>
        <authorList>
            <person name="Rawat S.R."/>
            <person name="Mannisto M.K."/>
            <person name="Starovoytov V."/>
            <person name="Goodwin L."/>
            <person name="Nolan M."/>
            <person name="Hauser L."/>
            <person name="Land M."/>
            <person name="Davenport K.W."/>
            <person name="Woyke T."/>
            <person name="Haggblom M.M."/>
        </authorList>
    </citation>
    <scope>NUCLEOTIDE SEQUENCE</scope>
    <source>
        <strain evidence="4">ATCC BAA-1853 / DSM 23119 / SP1PR4</strain>
    </source>
</reference>
<dbReference type="KEGG" id="tsa:AciPR4_1940"/>
<dbReference type="Pfam" id="PF02517">
    <property type="entry name" value="Rce1-like"/>
    <property type="match status" value="1"/>
</dbReference>
<feature type="transmembrane region" description="Helical" evidence="1">
    <location>
        <begin position="92"/>
        <end position="113"/>
    </location>
</feature>
<name>E8V6K5_TERSS</name>
<keyword evidence="1" id="KW-0812">Transmembrane</keyword>
<feature type="transmembrane region" description="Helical" evidence="1">
    <location>
        <begin position="254"/>
        <end position="275"/>
    </location>
</feature>